<evidence type="ECO:0000259" key="2">
    <source>
        <dbReference type="Pfam" id="PF12804"/>
    </source>
</evidence>
<keyword evidence="4" id="KW-1185">Reference proteome</keyword>
<dbReference type="InterPro" id="IPR029044">
    <property type="entry name" value="Nucleotide-diphossugar_trans"/>
</dbReference>
<dbReference type="SUPFAM" id="SSF53448">
    <property type="entry name" value="Nucleotide-diphospho-sugar transferases"/>
    <property type="match status" value="1"/>
</dbReference>
<evidence type="ECO:0000313" key="4">
    <source>
        <dbReference type="Proteomes" id="UP000027284"/>
    </source>
</evidence>
<feature type="domain" description="MobA-like NTP transferase" evidence="2">
    <location>
        <begin position="158"/>
        <end position="308"/>
    </location>
</feature>
<reference evidence="3 4" key="1">
    <citation type="submission" date="2014-04" db="EMBL/GenBank/DDBJ databases">
        <title>The Genome Sequence of Thermoanaerobaculum aquaticum MP-01, The First Cultivated Group 23 Acidobacterium.</title>
        <authorList>
            <person name="Stamps B.W."/>
            <person name="Losey N.A."/>
            <person name="Lawson P.A."/>
            <person name="Stevenson B.S."/>
        </authorList>
    </citation>
    <scope>NUCLEOTIDE SEQUENCE [LARGE SCALE GENOMIC DNA]</scope>
    <source>
        <strain evidence="3 4">MP-01</strain>
    </source>
</reference>
<sequence length="345" mass="37310">MPVLAVCGFSGSGKTTLLERVIPELTAQGLTVGLIKHDAHGVTVDQPGKDSDRLFRAGGEVLLRAPNETFARFHPDQGKDLTWALAQLAWNVDLILVEGHKDTALPKVWLEHPQTSEIPAGVTDVLAVLPWGSDRVAALFAIVRDFCLTRQPPLWGGILLGGKSQRMGTPKQLLELGGESLLARSARVLAPHVEGFAYLGAGPLPPDVPEAPQLPDPPGPGGPLAGLRAALRWHPLARWLMLPVDAVAVSQDFVRWIIQQHSQGCWAVLVENPQGALEPAFSLVAPQLRHAVERLAERGEGPRALAHHPKARRVRLPEALAPALRTVNTRQEWETFLAELQGSSS</sequence>
<dbReference type="Pfam" id="PF12804">
    <property type="entry name" value="NTP_transf_3"/>
    <property type="match status" value="1"/>
</dbReference>
<dbReference type="GO" id="GO:0016779">
    <property type="term" value="F:nucleotidyltransferase activity"/>
    <property type="evidence" value="ECO:0007669"/>
    <property type="project" value="UniProtKB-ARBA"/>
</dbReference>
<evidence type="ECO:0000259" key="1">
    <source>
        <dbReference type="Pfam" id="PF03205"/>
    </source>
</evidence>
<dbReference type="EMBL" id="JMFG01000023">
    <property type="protein sequence ID" value="KDA53382.1"/>
    <property type="molecule type" value="Genomic_DNA"/>
</dbReference>
<dbReference type="PANTHER" id="PTHR40072">
    <property type="entry name" value="MOLYBDOPTERIN-GUANINE DINUCLEOTIDE BIOSYNTHESIS ADAPTER PROTEIN-RELATED"/>
    <property type="match status" value="1"/>
</dbReference>
<gene>
    <name evidence="3" type="ORF">EG19_06425</name>
</gene>
<dbReference type="GO" id="GO:0005525">
    <property type="term" value="F:GTP binding"/>
    <property type="evidence" value="ECO:0007669"/>
    <property type="project" value="InterPro"/>
</dbReference>
<dbReference type="SUPFAM" id="SSF52540">
    <property type="entry name" value="P-loop containing nucleoside triphosphate hydrolases"/>
    <property type="match status" value="1"/>
</dbReference>
<name>A0A062XLI7_9BACT</name>
<comment type="caution">
    <text evidence="3">The sequence shown here is derived from an EMBL/GenBank/DDBJ whole genome shotgun (WGS) entry which is preliminary data.</text>
</comment>
<dbReference type="CDD" id="cd03116">
    <property type="entry name" value="MobB"/>
    <property type="match status" value="1"/>
</dbReference>
<dbReference type="STRING" id="1312852.EG19_06425"/>
<dbReference type="Proteomes" id="UP000027284">
    <property type="component" value="Unassembled WGS sequence"/>
</dbReference>
<dbReference type="Pfam" id="PF03205">
    <property type="entry name" value="MobB"/>
    <property type="match status" value="1"/>
</dbReference>
<protein>
    <recommendedName>
        <fullName evidence="5">Molybdopterin-guanine dinucleotide biosynthesis protein B</fullName>
    </recommendedName>
</protein>
<dbReference type="InterPro" id="IPR025877">
    <property type="entry name" value="MobA-like_NTP_Trfase"/>
</dbReference>
<feature type="domain" description="Molybdopterin-guanine dinucleotide biosynthesis protein B (MobB)" evidence="1">
    <location>
        <begin position="3"/>
        <end position="128"/>
    </location>
</feature>
<evidence type="ECO:0000313" key="3">
    <source>
        <dbReference type="EMBL" id="KDA53382.1"/>
    </source>
</evidence>
<evidence type="ECO:0008006" key="5">
    <source>
        <dbReference type="Google" id="ProtNLM"/>
    </source>
</evidence>
<organism evidence="3 4">
    <name type="scientific">Thermoanaerobaculum aquaticum</name>
    <dbReference type="NCBI Taxonomy" id="1312852"/>
    <lineage>
        <taxon>Bacteria</taxon>
        <taxon>Pseudomonadati</taxon>
        <taxon>Acidobacteriota</taxon>
        <taxon>Thermoanaerobaculia</taxon>
        <taxon>Thermoanaerobaculales</taxon>
        <taxon>Thermoanaerobaculaceae</taxon>
        <taxon>Thermoanaerobaculum</taxon>
    </lineage>
</organism>
<dbReference type="NCBIfam" id="TIGR00176">
    <property type="entry name" value="mobB"/>
    <property type="match status" value="1"/>
</dbReference>
<dbReference type="InterPro" id="IPR027417">
    <property type="entry name" value="P-loop_NTPase"/>
</dbReference>
<dbReference type="InterPro" id="IPR004435">
    <property type="entry name" value="MobB_dom"/>
</dbReference>
<accession>A0A062XLI7</accession>
<dbReference type="GO" id="GO:0006777">
    <property type="term" value="P:Mo-molybdopterin cofactor biosynthetic process"/>
    <property type="evidence" value="ECO:0007669"/>
    <property type="project" value="InterPro"/>
</dbReference>
<dbReference type="Gene3D" id="3.40.50.300">
    <property type="entry name" value="P-loop containing nucleotide triphosphate hydrolases"/>
    <property type="match status" value="1"/>
</dbReference>
<dbReference type="AlphaFoldDB" id="A0A062XLI7"/>
<proteinExistence type="predicted"/>
<dbReference type="InterPro" id="IPR052539">
    <property type="entry name" value="MGD_biosynthesis_adapter"/>
</dbReference>
<dbReference type="PANTHER" id="PTHR40072:SF1">
    <property type="entry name" value="MOLYBDOPTERIN-GUANINE DINUCLEOTIDE BIOSYNTHESIS ADAPTER PROTEIN"/>
    <property type="match status" value="1"/>
</dbReference>
<dbReference type="Gene3D" id="3.90.550.10">
    <property type="entry name" value="Spore Coat Polysaccharide Biosynthesis Protein SpsA, Chain A"/>
    <property type="match status" value="1"/>
</dbReference>